<reference evidence="6 7" key="1">
    <citation type="submission" date="2023-03" db="EMBL/GenBank/DDBJ databases">
        <title>Paludisphaera mucosa sp. nov. a novel planctomycete from northern fen.</title>
        <authorList>
            <person name="Ivanova A."/>
        </authorList>
    </citation>
    <scope>NUCLEOTIDE SEQUENCE [LARGE SCALE GENOMIC DNA]</scope>
    <source>
        <strain evidence="6 7">Pla2</strain>
    </source>
</reference>
<name>A0ABT6FFW6_9BACT</name>
<dbReference type="InterPro" id="IPR011060">
    <property type="entry name" value="RibuloseP-bd_barrel"/>
</dbReference>
<evidence type="ECO:0000256" key="5">
    <source>
        <dbReference type="RuleBase" id="RU003657"/>
    </source>
</evidence>
<gene>
    <name evidence="6" type="ORF">PZE19_21695</name>
</gene>
<evidence type="ECO:0000313" key="6">
    <source>
        <dbReference type="EMBL" id="MDG3006394.1"/>
    </source>
</evidence>
<dbReference type="Gene3D" id="3.20.20.70">
    <property type="entry name" value="Aldolase class I"/>
    <property type="match status" value="1"/>
</dbReference>
<dbReference type="PANTHER" id="PTHR43090:SF2">
    <property type="entry name" value="1-(5-PHOSPHORIBOSYL)-5-[(5-PHOSPHORIBOSYLAMINO)METHYLIDENEAMINO] IMIDAZOLE-4-CARBOXAMIDE ISOMERASE"/>
    <property type="match status" value="1"/>
</dbReference>
<dbReference type="Pfam" id="PF00977">
    <property type="entry name" value="His_biosynth"/>
    <property type="match status" value="1"/>
</dbReference>
<evidence type="ECO:0000313" key="7">
    <source>
        <dbReference type="Proteomes" id="UP001216907"/>
    </source>
</evidence>
<evidence type="ECO:0000256" key="2">
    <source>
        <dbReference type="ARBA" id="ARBA00022605"/>
    </source>
</evidence>
<organism evidence="6 7">
    <name type="scientific">Paludisphaera mucosa</name>
    <dbReference type="NCBI Taxonomy" id="3030827"/>
    <lineage>
        <taxon>Bacteria</taxon>
        <taxon>Pseudomonadati</taxon>
        <taxon>Planctomycetota</taxon>
        <taxon>Planctomycetia</taxon>
        <taxon>Isosphaerales</taxon>
        <taxon>Isosphaeraceae</taxon>
        <taxon>Paludisphaera</taxon>
    </lineage>
</organism>
<comment type="similarity">
    <text evidence="1 5">Belongs to the HisA/HisF family.</text>
</comment>
<sequence>MGSKFQLIPVLDVLEGRAVHAIGGDRARYRPLRSILHAGHGPRELARAFRDVLGFATVYLADLDAITQRRGEPSLYRDLVDLGLDIWVDAGIEDRDDLAPLLDVERLQVIAGLESLRGPDALADVLDRAGPDRLIVSLDLRDGRPITAAPDAWPERAALALAHRILDMGVRRLILLDLAHVGRGAGPGTDHLLGPLLQAHPRVEFTVGGGISGVDEAAAWRDRGAAAVLVGSALHDGRIDRNALIAMDGGL</sequence>
<comment type="caution">
    <text evidence="6">The sequence shown here is derived from an EMBL/GenBank/DDBJ whole genome shotgun (WGS) entry which is preliminary data.</text>
</comment>
<protein>
    <submittedName>
        <fullName evidence="6">HisA/HisF-related TIM barrel protein</fullName>
    </submittedName>
</protein>
<dbReference type="InterPro" id="IPR013785">
    <property type="entry name" value="Aldolase_TIM"/>
</dbReference>
<dbReference type="RefSeq" id="WP_277862694.1">
    <property type="nucleotide sequence ID" value="NZ_JARRAG010000002.1"/>
</dbReference>
<dbReference type="InterPro" id="IPR006062">
    <property type="entry name" value="His_biosynth"/>
</dbReference>
<dbReference type="EMBL" id="JARRAG010000002">
    <property type="protein sequence ID" value="MDG3006394.1"/>
    <property type="molecule type" value="Genomic_DNA"/>
</dbReference>
<dbReference type="SUPFAM" id="SSF51366">
    <property type="entry name" value="Ribulose-phoshate binding barrel"/>
    <property type="match status" value="1"/>
</dbReference>
<keyword evidence="2 5" id="KW-0028">Amino-acid biosynthesis</keyword>
<proteinExistence type="inferred from homology"/>
<evidence type="ECO:0000256" key="3">
    <source>
        <dbReference type="ARBA" id="ARBA00023102"/>
    </source>
</evidence>
<comment type="pathway">
    <text evidence="4">Amino-acid biosynthesis.</text>
</comment>
<keyword evidence="3 5" id="KW-0368">Histidine biosynthesis</keyword>
<evidence type="ECO:0000256" key="4">
    <source>
        <dbReference type="ARBA" id="ARBA00029440"/>
    </source>
</evidence>
<keyword evidence="7" id="KW-1185">Reference proteome</keyword>
<dbReference type="Proteomes" id="UP001216907">
    <property type="component" value="Unassembled WGS sequence"/>
</dbReference>
<accession>A0ABT6FFW6</accession>
<dbReference type="PANTHER" id="PTHR43090">
    <property type="entry name" value="1-(5-PHOSPHORIBOSYL)-5-[(5-PHOSPHORIBOSYLAMINO)METHYLIDENEAMINO] IMIDAZOLE-4-CARBOXAMIDE ISOMERASE"/>
    <property type="match status" value="1"/>
</dbReference>
<evidence type="ECO:0000256" key="1">
    <source>
        <dbReference type="ARBA" id="ARBA00009667"/>
    </source>
</evidence>
<dbReference type="InterPro" id="IPR044524">
    <property type="entry name" value="Isoase_HisA-like"/>
</dbReference>